<evidence type="ECO:0000256" key="2">
    <source>
        <dbReference type="ARBA" id="ARBA00023125"/>
    </source>
</evidence>
<dbReference type="EMBL" id="VNJI01000027">
    <property type="protein sequence ID" value="TVY08123.1"/>
    <property type="molecule type" value="Genomic_DNA"/>
</dbReference>
<name>A0A559K7R0_9BACL</name>
<dbReference type="SMART" id="SM00347">
    <property type="entry name" value="HTH_MARR"/>
    <property type="match status" value="1"/>
</dbReference>
<dbReference type="PROSITE" id="PS50995">
    <property type="entry name" value="HTH_MARR_2"/>
    <property type="match status" value="1"/>
</dbReference>
<dbReference type="OrthoDB" id="6400170at2"/>
<accession>A0A559K7R0</accession>
<dbReference type="SUPFAM" id="SSF46785">
    <property type="entry name" value="Winged helix' DNA-binding domain"/>
    <property type="match status" value="1"/>
</dbReference>
<comment type="caution">
    <text evidence="5">The sequence shown here is derived from an EMBL/GenBank/DDBJ whole genome shotgun (WGS) entry which is preliminary data.</text>
</comment>
<keyword evidence="2" id="KW-0238">DNA-binding</keyword>
<evidence type="ECO:0000313" key="6">
    <source>
        <dbReference type="Proteomes" id="UP000317036"/>
    </source>
</evidence>
<protein>
    <submittedName>
        <fullName evidence="5">MarR family transcriptional regulator</fullName>
    </submittedName>
</protein>
<gene>
    <name evidence="5" type="ORF">FPZ49_20455</name>
</gene>
<dbReference type="PRINTS" id="PR00598">
    <property type="entry name" value="HTHMARR"/>
</dbReference>
<dbReference type="AlphaFoldDB" id="A0A559K7R0"/>
<sequence>MGIQHIQSLELLFHKVAKLHSNTVHSLLSGKDVYPGQPPLLRALAERDGQSQKELAETMQITPATLTVMLGRMEKTGLVERKPDVTDQRISRVYITAKGHQGLLGVNETMQLMEETCFAMFTTEEKIIFRRLLLQMYDNLNHADFKHLVD</sequence>
<evidence type="ECO:0000256" key="1">
    <source>
        <dbReference type="ARBA" id="ARBA00023015"/>
    </source>
</evidence>
<dbReference type="Proteomes" id="UP000317036">
    <property type="component" value="Unassembled WGS sequence"/>
</dbReference>
<organism evidence="5 6">
    <name type="scientific">Paenibacillus cremeus</name>
    <dbReference type="NCBI Taxonomy" id="2163881"/>
    <lineage>
        <taxon>Bacteria</taxon>
        <taxon>Bacillati</taxon>
        <taxon>Bacillota</taxon>
        <taxon>Bacilli</taxon>
        <taxon>Bacillales</taxon>
        <taxon>Paenibacillaceae</taxon>
        <taxon>Paenibacillus</taxon>
    </lineage>
</organism>
<evidence type="ECO:0000256" key="3">
    <source>
        <dbReference type="ARBA" id="ARBA00023163"/>
    </source>
</evidence>
<dbReference type="PANTHER" id="PTHR42756">
    <property type="entry name" value="TRANSCRIPTIONAL REGULATOR, MARR"/>
    <property type="match status" value="1"/>
</dbReference>
<dbReference type="InterPro" id="IPR000835">
    <property type="entry name" value="HTH_MarR-typ"/>
</dbReference>
<keyword evidence="3" id="KW-0804">Transcription</keyword>
<keyword evidence="1" id="KW-0805">Transcription regulation</keyword>
<dbReference type="InterPro" id="IPR036390">
    <property type="entry name" value="WH_DNA-bd_sf"/>
</dbReference>
<dbReference type="PANTHER" id="PTHR42756:SF1">
    <property type="entry name" value="TRANSCRIPTIONAL REPRESSOR OF EMRAB OPERON"/>
    <property type="match status" value="1"/>
</dbReference>
<proteinExistence type="predicted"/>
<dbReference type="RefSeq" id="WP_144850352.1">
    <property type="nucleotide sequence ID" value="NZ_VNJI01000027.1"/>
</dbReference>
<feature type="domain" description="HTH marR-type" evidence="4">
    <location>
        <begin position="5"/>
        <end position="138"/>
    </location>
</feature>
<dbReference type="Pfam" id="PF01047">
    <property type="entry name" value="MarR"/>
    <property type="match status" value="1"/>
</dbReference>
<dbReference type="GO" id="GO:0003677">
    <property type="term" value="F:DNA binding"/>
    <property type="evidence" value="ECO:0007669"/>
    <property type="project" value="UniProtKB-KW"/>
</dbReference>
<reference evidence="5 6" key="1">
    <citation type="submission" date="2019-07" db="EMBL/GenBank/DDBJ databases">
        <authorList>
            <person name="Kim J."/>
        </authorList>
    </citation>
    <scope>NUCLEOTIDE SEQUENCE [LARGE SCALE GENOMIC DNA]</scope>
    <source>
        <strain evidence="5 6">JC52</strain>
    </source>
</reference>
<dbReference type="GO" id="GO:0003700">
    <property type="term" value="F:DNA-binding transcription factor activity"/>
    <property type="evidence" value="ECO:0007669"/>
    <property type="project" value="InterPro"/>
</dbReference>
<keyword evidence="6" id="KW-1185">Reference proteome</keyword>
<dbReference type="Gene3D" id="1.10.10.10">
    <property type="entry name" value="Winged helix-like DNA-binding domain superfamily/Winged helix DNA-binding domain"/>
    <property type="match status" value="1"/>
</dbReference>
<evidence type="ECO:0000313" key="5">
    <source>
        <dbReference type="EMBL" id="TVY08123.1"/>
    </source>
</evidence>
<dbReference type="InterPro" id="IPR036388">
    <property type="entry name" value="WH-like_DNA-bd_sf"/>
</dbReference>
<evidence type="ECO:0000259" key="4">
    <source>
        <dbReference type="PROSITE" id="PS50995"/>
    </source>
</evidence>